<evidence type="ECO:0000313" key="7">
    <source>
        <dbReference type="EMBL" id="KAB2624682.1"/>
    </source>
</evidence>
<evidence type="ECO:0000313" key="8">
    <source>
        <dbReference type="Proteomes" id="UP000327157"/>
    </source>
</evidence>
<dbReference type="AlphaFoldDB" id="A0A5N5HF19"/>
<keyword evidence="3 6" id="KW-1133">Transmembrane helix</keyword>
<evidence type="ECO:0000256" key="1">
    <source>
        <dbReference type="ARBA" id="ARBA00004141"/>
    </source>
</evidence>
<protein>
    <submittedName>
        <fullName evidence="7">WAT1-related protein</fullName>
    </submittedName>
</protein>
<comment type="subcellular location">
    <subcellularLocation>
        <location evidence="1">Membrane</location>
        <topology evidence="1">Multi-pass membrane protein</topology>
    </subcellularLocation>
</comment>
<keyword evidence="4 6" id="KW-0472">Membrane</keyword>
<reference evidence="7 8" key="3">
    <citation type="submission" date="2019-11" db="EMBL/GenBank/DDBJ databases">
        <title>A de novo genome assembly of a pear dwarfing rootstock.</title>
        <authorList>
            <person name="Wang F."/>
            <person name="Wang J."/>
            <person name="Li S."/>
            <person name="Zhang Y."/>
            <person name="Fang M."/>
            <person name="Ma L."/>
            <person name="Zhao Y."/>
            <person name="Jiang S."/>
        </authorList>
    </citation>
    <scope>NUCLEOTIDE SEQUENCE [LARGE SCALE GENOMIC DNA]</scope>
    <source>
        <strain evidence="7">S2</strain>
        <tissue evidence="7">Leaf</tissue>
    </source>
</reference>
<feature type="transmembrane region" description="Helical" evidence="6">
    <location>
        <begin position="488"/>
        <end position="505"/>
    </location>
</feature>
<dbReference type="InterPro" id="IPR037185">
    <property type="entry name" value="EmrE-like"/>
</dbReference>
<evidence type="ECO:0000256" key="2">
    <source>
        <dbReference type="ARBA" id="ARBA00022692"/>
    </source>
</evidence>
<dbReference type="OrthoDB" id="1728340at2759"/>
<feature type="transmembrane region" description="Helical" evidence="6">
    <location>
        <begin position="219"/>
        <end position="239"/>
    </location>
</feature>
<feature type="transmembrane region" description="Helical" evidence="6">
    <location>
        <begin position="36"/>
        <end position="54"/>
    </location>
</feature>
<reference evidence="7 8" key="1">
    <citation type="submission" date="2019-09" db="EMBL/GenBank/DDBJ databases">
        <authorList>
            <person name="Ou C."/>
        </authorList>
    </citation>
    <scope>NUCLEOTIDE SEQUENCE [LARGE SCALE GENOMIC DNA]</scope>
    <source>
        <strain evidence="7">S2</strain>
        <tissue evidence="7">Leaf</tissue>
    </source>
</reference>
<dbReference type="Proteomes" id="UP000327157">
    <property type="component" value="Chromosome 16"/>
</dbReference>
<feature type="transmembrane region" description="Helical" evidence="6">
    <location>
        <begin position="385"/>
        <end position="405"/>
    </location>
</feature>
<evidence type="ECO:0000256" key="3">
    <source>
        <dbReference type="ARBA" id="ARBA00022989"/>
    </source>
</evidence>
<sequence>MGKIAALPIVGMVLGECAQAGLIIISKIAMSNGMSNLIFLCYSNALAALILLLISLSPPLTFSIIGWFNLLGLIGFMAQFLGYAGIKYSSPTPSTAMLNLIPAFTFVLAVIFRAFIATLYKGPRILNTSSTVMTDMLSHKQLLSEQSNWVLGRVCLAANCILAASWPIVQASVLKKYRAELIMVFNYCFFVAIQSVVGVFGSAFQVGVSTWCLRRTGPVFVAMFKPLGIVVAVFIGVTFLGDTFYLGSLIGAVVIVSGFYSVMWGKPMKRRGVMMQGKEACISESWIPWFKLHSPILVCAMGLMIPSFSSCSHSGLRAKLDWRSSSFQAKVSGTLISITGAIVVELYKGEYIRKSSVSSSDWYINQLQLRVEKLGLIFSSEKEHWVVGGLLLAASTLSVAVWNIIQMGTMKLYPQVEVMEVVTLYSLLGTIQSAMLSLFLERNPSAWKLKLNGELLLIVLTAIFGGLVRSRVQHWCMNMKGPYYVPLFKPFGIVFATIFGVSLSANGREDEKHDQDHCVDENLESSSERKRKRYTPRDMGVLLENTRKIAGMLWPVVDAQQIPHV</sequence>
<feature type="compositionally biased region" description="Basic and acidic residues" evidence="5">
    <location>
        <begin position="508"/>
        <end position="520"/>
    </location>
</feature>
<keyword evidence="8" id="KW-1185">Reference proteome</keyword>
<feature type="transmembrane region" description="Helical" evidence="6">
    <location>
        <begin position="66"/>
        <end position="86"/>
    </location>
</feature>
<evidence type="ECO:0000256" key="5">
    <source>
        <dbReference type="SAM" id="MobiDB-lite"/>
    </source>
</evidence>
<dbReference type="GO" id="GO:0016020">
    <property type="term" value="C:membrane"/>
    <property type="evidence" value="ECO:0007669"/>
    <property type="project" value="InterPro"/>
</dbReference>
<evidence type="ECO:0000256" key="6">
    <source>
        <dbReference type="SAM" id="Phobius"/>
    </source>
</evidence>
<accession>A0A5N5HF19</accession>
<feature type="transmembrane region" description="Helical" evidence="6">
    <location>
        <begin position="245"/>
        <end position="265"/>
    </location>
</feature>
<dbReference type="GO" id="GO:0022857">
    <property type="term" value="F:transmembrane transporter activity"/>
    <property type="evidence" value="ECO:0007669"/>
    <property type="project" value="InterPro"/>
</dbReference>
<feature type="region of interest" description="Disordered" evidence="5">
    <location>
        <begin position="508"/>
        <end position="530"/>
    </location>
</feature>
<name>A0A5N5HF19_9ROSA</name>
<dbReference type="SUPFAM" id="SSF103481">
    <property type="entry name" value="Multidrug resistance efflux transporter EmrE"/>
    <property type="match status" value="1"/>
</dbReference>
<dbReference type="EMBL" id="SMOL01000160">
    <property type="protein sequence ID" value="KAB2624682.1"/>
    <property type="molecule type" value="Genomic_DNA"/>
</dbReference>
<feature type="transmembrane region" description="Helical" evidence="6">
    <location>
        <begin position="181"/>
        <end position="207"/>
    </location>
</feature>
<feature type="transmembrane region" description="Helical" evidence="6">
    <location>
        <begin position="451"/>
        <end position="468"/>
    </location>
</feature>
<keyword evidence="2 6" id="KW-0812">Transmembrane</keyword>
<dbReference type="PANTHER" id="PTHR31218">
    <property type="entry name" value="WAT1-RELATED PROTEIN"/>
    <property type="match status" value="1"/>
</dbReference>
<organism evidence="7 8">
    <name type="scientific">Pyrus ussuriensis x Pyrus communis</name>
    <dbReference type="NCBI Taxonomy" id="2448454"/>
    <lineage>
        <taxon>Eukaryota</taxon>
        <taxon>Viridiplantae</taxon>
        <taxon>Streptophyta</taxon>
        <taxon>Embryophyta</taxon>
        <taxon>Tracheophyta</taxon>
        <taxon>Spermatophyta</taxon>
        <taxon>Magnoliopsida</taxon>
        <taxon>eudicotyledons</taxon>
        <taxon>Gunneridae</taxon>
        <taxon>Pentapetalae</taxon>
        <taxon>rosids</taxon>
        <taxon>fabids</taxon>
        <taxon>Rosales</taxon>
        <taxon>Rosaceae</taxon>
        <taxon>Amygdaloideae</taxon>
        <taxon>Maleae</taxon>
        <taxon>Pyrus</taxon>
    </lineage>
</organism>
<dbReference type="InterPro" id="IPR030184">
    <property type="entry name" value="WAT1-related"/>
</dbReference>
<feature type="transmembrane region" description="Helical" evidence="6">
    <location>
        <begin position="421"/>
        <end position="439"/>
    </location>
</feature>
<feature type="transmembrane region" description="Helical" evidence="6">
    <location>
        <begin position="98"/>
        <end position="120"/>
    </location>
</feature>
<evidence type="ECO:0000256" key="4">
    <source>
        <dbReference type="ARBA" id="ARBA00023136"/>
    </source>
</evidence>
<gene>
    <name evidence="7" type="ORF">D8674_016342</name>
</gene>
<comment type="caution">
    <text evidence="7">The sequence shown here is derived from an EMBL/GenBank/DDBJ whole genome shotgun (WGS) entry which is preliminary data.</text>
</comment>
<proteinExistence type="predicted"/>
<reference evidence="8" key="2">
    <citation type="submission" date="2019-10" db="EMBL/GenBank/DDBJ databases">
        <title>A de novo genome assembly of a pear dwarfing rootstock.</title>
        <authorList>
            <person name="Wang F."/>
            <person name="Wang J."/>
            <person name="Li S."/>
            <person name="Zhang Y."/>
            <person name="Fang M."/>
            <person name="Ma L."/>
            <person name="Zhao Y."/>
            <person name="Jiang S."/>
        </authorList>
    </citation>
    <scope>NUCLEOTIDE SEQUENCE [LARGE SCALE GENOMIC DNA]</scope>
</reference>